<evidence type="ECO:0000256" key="4">
    <source>
        <dbReference type="ARBA" id="ARBA00022989"/>
    </source>
</evidence>
<dbReference type="EMBL" id="JBBPBK010000013">
    <property type="protein sequence ID" value="KAK9271872.1"/>
    <property type="molecule type" value="Genomic_DNA"/>
</dbReference>
<evidence type="ECO:0000256" key="5">
    <source>
        <dbReference type="ARBA" id="ARBA00023136"/>
    </source>
</evidence>
<evidence type="ECO:0000256" key="6">
    <source>
        <dbReference type="SAM" id="Phobius"/>
    </source>
</evidence>
<keyword evidence="4 6" id="KW-1133">Transmembrane helix</keyword>
<dbReference type="GO" id="GO:0016020">
    <property type="term" value="C:membrane"/>
    <property type="evidence" value="ECO:0007669"/>
    <property type="project" value="UniProtKB-SubCell"/>
</dbReference>
<keyword evidence="5 6" id="KW-0472">Membrane</keyword>
<gene>
    <name evidence="7" type="ORF">L1049_002237</name>
</gene>
<comment type="similarity">
    <text evidence="2">Belongs to the tetraspanin (TM4SF) family.</text>
</comment>
<evidence type="ECO:0000256" key="1">
    <source>
        <dbReference type="ARBA" id="ARBA00004141"/>
    </source>
</evidence>
<feature type="transmembrane region" description="Helical" evidence="6">
    <location>
        <begin position="42"/>
        <end position="62"/>
    </location>
</feature>
<feature type="transmembrane region" description="Helical" evidence="6">
    <location>
        <begin position="237"/>
        <end position="258"/>
    </location>
</feature>
<keyword evidence="8" id="KW-1185">Reference proteome</keyword>
<feature type="transmembrane region" description="Helical" evidence="6">
    <location>
        <begin position="74"/>
        <end position="97"/>
    </location>
</feature>
<dbReference type="Proteomes" id="UP001415857">
    <property type="component" value="Unassembled WGS sequence"/>
</dbReference>
<name>A0AAP0R6I3_LIQFO</name>
<keyword evidence="3 6" id="KW-0812">Transmembrane</keyword>
<evidence type="ECO:0000313" key="7">
    <source>
        <dbReference type="EMBL" id="KAK9271872.1"/>
    </source>
</evidence>
<dbReference type="PANTHER" id="PTHR32191">
    <property type="entry name" value="TETRASPANIN-8-RELATED"/>
    <property type="match status" value="1"/>
</dbReference>
<evidence type="ECO:0000256" key="3">
    <source>
        <dbReference type="ARBA" id="ARBA00022692"/>
    </source>
</evidence>
<dbReference type="Pfam" id="PF00335">
    <property type="entry name" value="Tetraspanin"/>
    <property type="match status" value="1"/>
</dbReference>
<feature type="transmembrane region" description="Helical" evidence="6">
    <location>
        <begin position="7"/>
        <end position="30"/>
    </location>
</feature>
<comment type="subcellular location">
    <subcellularLocation>
        <location evidence="1">Membrane</location>
        <topology evidence="1">Multi-pass membrane protein</topology>
    </subcellularLocation>
</comment>
<evidence type="ECO:0000313" key="8">
    <source>
        <dbReference type="Proteomes" id="UP001415857"/>
    </source>
</evidence>
<proteinExistence type="inferred from homology"/>
<dbReference type="GO" id="GO:0009734">
    <property type="term" value="P:auxin-activated signaling pathway"/>
    <property type="evidence" value="ECO:0007669"/>
    <property type="project" value="InterPro"/>
</dbReference>
<dbReference type="InterPro" id="IPR044991">
    <property type="entry name" value="TET_plant"/>
</dbReference>
<dbReference type="InterPro" id="IPR018499">
    <property type="entry name" value="Tetraspanin/Peripherin"/>
</dbReference>
<dbReference type="AlphaFoldDB" id="A0AAP0R6I3"/>
<accession>A0AAP0R6I3</accession>
<evidence type="ECO:0000256" key="2">
    <source>
        <dbReference type="ARBA" id="ARBA00006840"/>
    </source>
</evidence>
<sequence length="273" mass="30679">MFGVSNGLLGFLNFLTLFLSMPIIGIAWTLQLEGQTECEKLLRIPMSTLGIFLLVVSIMGLIGSCCQSARLLKIYLGLMLLLLLGIFCFMILTVVVTTNKDAGVQVMGKGYREYRLEESHGLLKRLVMDDKYWPTFKSCIIDSQVCLIVADHALLDAIEFDLLEDWPPVESGCCKPPTYCGFEYRNSTFWAVPKSGLASKDHDCLTWRNRGDTLCYNCNSCKAGFLANLNDALRDRISFNICFLIFLIFILTIGWQALRNSLAGKNTKQKCYA</sequence>
<organism evidence="7 8">
    <name type="scientific">Liquidambar formosana</name>
    <name type="common">Formosan gum</name>
    <dbReference type="NCBI Taxonomy" id="63359"/>
    <lineage>
        <taxon>Eukaryota</taxon>
        <taxon>Viridiplantae</taxon>
        <taxon>Streptophyta</taxon>
        <taxon>Embryophyta</taxon>
        <taxon>Tracheophyta</taxon>
        <taxon>Spermatophyta</taxon>
        <taxon>Magnoliopsida</taxon>
        <taxon>eudicotyledons</taxon>
        <taxon>Gunneridae</taxon>
        <taxon>Pentapetalae</taxon>
        <taxon>Saxifragales</taxon>
        <taxon>Altingiaceae</taxon>
        <taxon>Liquidambar</taxon>
    </lineage>
</organism>
<evidence type="ECO:0008006" key="9">
    <source>
        <dbReference type="Google" id="ProtNLM"/>
    </source>
</evidence>
<protein>
    <recommendedName>
        <fullName evidence="9">Tetraspanin</fullName>
    </recommendedName>
</protein>
<comment type="caution">
    <text evidence="7">The sequence shown here is derived from an EMBL/GenBank/DDBJ whole genome shotgun (WGS) entry which is preliminary data.</text>
</comment>
<reference evidence="7 8" key="1">
    <citation type="journal article" date="2024" name="Plant J.">
        <title>Genome sequences and population genomics reveal climatic adaptation and genomic divergence between two closely related sweetgum species.</title>
        <authorList>
            <person name="Xu W.Q."/>
            <person name="Ren C.Q."/>
            <person name="Zhang X.Y."/>
            <person name="Comes H.P."/>
            <person name="Liu X.H."/>
            <person name="Li Y.G."/>
            <person name="Kettle C.J."/>
            <person name="Jalonen R."/>
            <person name="Gaisberger H."/>
            <person name="Ma Y.Z."/>
            <person name="Qiu Y.X."/>
        </authorList>
    </citation>
    <scope>NUCLEOTIDE SEQUENCE [LARGE SCALE GENOMIC DNA]</scope>
    <source>
        <strain evidence="7">Hangzhou</strain>
    </source>
</reference>